<dbReference type="Gene3D" id="3.30.200.150">
    <property type="match status" value="1"/>
</dbReference>
<reference evidence="3" key="1">
    <citation type="submission" date="2016-10" db="EMBL/GenBank/DDBJ databases">
        <authorList>
            <person name="Varghese N."/>
            <person name="Submissions S."/>
        </authorList>
    </citation>
    <scope>NUCLEOTIDE SEQUENCE [LARGE SCALE GENOMIC DNA]</scope>
    <source>
        <strain evidence="3">CGMCC 1.10119</strain>
    </source>
</reference>
<evidence type="ECO:0000313" key="3">
    <source>
        <dbReference type="Proteomes" id="UP000199451"/>
    </source>
</evidence>
<accession>A0A1G9TE46</accession>
<dbReference type="AlphaFoldDB" id="A0A1G9TE46"/>
<feature type="domain" description="Aminoglycoside phosphotransferase" evidence="1">
    <location>
        <begin position="27"/>
        <end position="275"/>
    </location>
</feature>
<dbReference type="PANTHER" id="PTHR21310:SF15">
    <property type="entry name" value="AMINOGLYCOSIDE PHOSPHOTRANSFERASE DOMAIN-CONTAINING PROTEIN"/>
    <property type="match status" value="1"/>
</dbReference>
<dbReference type="InterPro" id="IPR002575">
    <property type="entry name" value="Aminoglycoside_PTrfase"/>
</dbReference>
<name>A0A1G9TE46_9EURY</name>
<dbReference type="InterPro" id="IPR011009">
    <property type="entry name" value="Kinase-like_dom_sf"/>
</dbReference>
<dbReference type="SUPFAM" id="SSF56112">
    <property type="entry name" value="Protein kinase-like (PK-like)"/>
    <property type="match status" value="1"/>
</dbReference>
<protein>
    <submittedName>
        <fullName evidence="2">Fructosamine-3-kinase</fullName>
    </submittedName>
</protein>
<proteinExistence type="predicted"/>
<dbReference type="RefSeq" id="WP_089696585.1">
    <property type="nucleotide sequence ID" value="NZ_FNHL01000002.1"/>
</dbReference>
<dbReference type="Gene3D" id="3.90.1200.10">
    <property type="match status" value="1"/>
</dbReference>
<dbReference type="Proteomes" id="UP000199451">
    <property type="component" value="Unassembled WGS sequence"/>
</dbReference>
<keyword evidence="2" id="KW-0808">Transferase</keyword>
<dbReference type="PANTHER" id="PTHR21310">
    <property type="entry name" value="AMINOGLYCOSIDE PHOSPHOTRANSFERASE-RELATED-RELATED"/>
    <property type="match status" value="1"/>
</dbReference>
<sequence>MADGADATTEREIVAQTFPERAVTSVRTVQRGNHKQTAVVEFAEAASVVVQWSTRPAALRTEFTLAAAVRERTSLPVPAVLAAGELDGVGYVVCEHAEGVDLHEEFAGLAPEHQHGLARRFGRCLAELHEAFRFEGYGRVHVADDEGTGTVATVDVSGDQPLRAVGSTDWEAWFSTYAREGLAALPAVFDEERAAIKEVLATADLPTVPTPRLYPWDLRPGNALVADGELTAVLDWGDPLAADAGLSLAKAEYVVCDWYVEDGAALRAALHEGYESIRPVPTVPLAYRLVAVARSAVDSRGVVTRPGFPEREGDAAVAFHKARLGELLAECSE</sequence>
<keyword evidence="2" id="KW-0418">Kinase</keyword>
<dbReference type="STRING" id="660521.SAMN04487949_1733"/>
<evidence type="ECO:0000259" key="1">
    <source>
        <dbReference type="Pfam" id="PF01636"/>
    </source>
</evidence>
<dbReference type="GO" id="GO:0016301">
    <property type="term" value="F:kinase activity"/>
    <property type="evidence" value="ECO:0007669"/>
    <property type="project" value="UniProtKB-KW"/>
</dbReference>
<organism evidence="2 3">
    <name type="scientific">Halogranum gelatinilyticum</name>
    <dbReference type="NCBI Taxonomy" id="660521"/>
    <lineage>
        <taxon>Archaea</taxon>
        <taxon>Methanobacteriati</taxon>
        <taxon>Methanobacteriota</taxon>
        <taxon>Stenosarchaea group</taxon>
        <taxon>Halobacteria</taxon>
        <taxon>Halobacteriales</taxon>
        <taxon>Haloferacaceae</taxon>
    </lineage>
</organism>
<dbReference type="OrthoDB" id="350437at2157"/>
<dbReference type="Pfam" id="PF01636">
    <property type="entry name" value="APH"/>
    <property type="match status" value="1"/>
</dbReference>
<evidence type="ECO:0000313" key="2">
    <source>
        <dbReference type="EMBL" id="SDM45913.1"/>
    </source>
</evidence>
<keyword evidence="3" id="KW-1185">Reference proteome</keyword>
<dbReference type="InterPro" id="IPR051678">
    <property type="entry name" value="AGP_Transferase"/>
</dbReference>
<dbReference type="EMBL" id="FNHL01000002">
    <property type="protein sequence ID" value="SDM45913.1"/>
    <property type="molecule type" value="Genomic_DNA"/>
</dbReference>
<gene>
    <name evidence="2" type="ORF">SAMN04487949_1733</name>
</gene>